<dbReference type="FunFam" id="3.30.70.270:FF:000001">
    <property type="entry name" value="Diguanylate cyclase domain protein"/>
    <property type="match status" value="1"/>
</dbReference>
<organism evidence="4 5">
    <name type="scientific">Hyphococcus luteus</name>
    <dbReference type="NCBI Taxonomy" id="2058213"/>
    <lineage>
        <taxon>Bacteria</taxon>
        <taxon>Pseudomonadati</taxon>
        <taxon>Pseudomonadota</taxon>
        <taxon>Alphaproteobacteria</taxon>
        <taxon>Parvularculales</taxon>
        <taxon>Parvularculaceae</taxon>
        <taxon>Hyphococcus</taxon>
    </lineage>
</organism>
<comment type="caution">
    <text evidence="4">The sequence shown here is derived from an EMBL/GenBank/DDBJ whole genome shotgun (WGS) entry which is preliminary data.</text>
</comment>
<dbReference type="Gene3D" id="3.30.70.270">
    <property type="match status" value="1"/>
</dbReference>
<dbReference type="Pfam" id="PF00990">
    <property type="entry name" value="GGDEF"/>
    <property type="match status" value="1"/>
</dbReference>
<evidence type="ECO:0000313" key="4">
    <source>
        <dbReference type="EMBL" id="PQA88679.1"/>
    </source>
</evidence>
<dbReference type="SUPFAM" id="SSF55073">
    <property type="entry name" value="Nucleotide cyclase"/>
    <property type="match status" value="1"/>
</dbReference>
<dbReference type="Proteomes" id="UP000239504">
    <property type="component" value="Unassembled WGS sequence"/>
</dbReference>
<dbReference type="CDD" id="cd01949">
    <property type="entry name" value="GGDEF"/>
    <property type="match status" value="1"/>
</dbReference>
<proteinExistence type="predicted"/>
<dbReference type="InterPro" id="IPR029787">
    <property type="entry name" value="Nucleotide_cyclase"/>
</dbReference>
<evidence type="ECO:0000256" key="2">
    <source>
        <dbReference type="ARBA" id="ARBA00034247"/>
    </source>
</evidence>
<feature type="domain" description="GGDEF" evidence="3">
    <location>
        <begin position="166"/>
        <end position="299"/>
    </location>
</feature>
<dbReference type="GO" id="GO:0052621">
    <property type="term" value="F:diguanylate cyclase activity"/>
    <property type="evidence" value="ECO:0007669"/>
    <property type="project" value="UniProtKB-EC"/>
</dbReference>
<gene>
    <name evidence="4" type="ORF">CW354_10430</name>
</gene>
<dbReference type="NCBIfam" id="NF007380">
    <property type="entry name" value="PRK09894.1"/>
    <property type="match status" value="1"/>
</dbReference>
<dbReference type="Pfam" id="PF13682">
    <property type="entry name" value="CZB"/>
    <property type="match status" value="1"/>
</dbReference>
<dbReference type="OrthoDB" id="384661at2"/>
<comment type="catalytic activity">
    <reaction evidence="2">
        <text>2 GTP = 3',3'-c-di-GMP + 2 diphosphate</text>
        <dbReference type="Rhea" id="RHEA:24898"/>
        <dbReference type="ChEBI" id="CHEBI:33019"/>
        <dbReference type="ChEBI" id="CHEBI:37565"/>
        <dbReference type="ChEBI" id="CHEBI:58805"/>
        <dbReference type="EC" id="2.7.7.65"/>
    </reaction>
</comment>
<dbReference type="PANTHER" id="PTHR45138">
    <property type="entry name" value="REGULATORY COMPONENTS OF SENSORY TRANSDUCTION SYSTEM"/>
    <property type="match status" value="1"/>
</dbReference>
<dbReference type="InterPro" id="IPR043128">
    <property type="entry name" value="Rev_trsase/Diguanyl_cyclase"/>
</dbReference>
<dbReference type="AlphaFoldDB" id="A0A2S7K888"/>
<sequence>MVFMPFPGMSQDDMRKALSELDQALFNHQQWSEELNRTLICALPPDERDVADESYRHCRFGQWLYGAGAALISKHPSFKEIVDAHERMHQLTTDMLAAMATHGKVPLDLYERFMNSLNQMRLEILTAKRELEDSVYNIDPLSGAANRAGMLTRLREQQALVKRGIHSCALAMMDFDNFKRVNDVYGHASGDEVIAKVAKLVMSGMRPYDLFFRYGGEEFLICEPGANLEEAHALLERLRADIEALQFTASDGQSYQITASFGLALLDPDISVEQAIERADKAMYAAKKAGRNRVEVWEPSMSAAA</sequence>
<evidence type="ECO:0000259" key="3">
    <source>
        <dbReference type="PROSITE" id="PS50887"/>
    </source>
</evidence>
<protein>
    <recommendedName>
        <fullName evidence="1">diguanylate cyclase</fullName>
        <ecNumber evidence="1">2.7.7.65</ecNumber>
    </recommendedName>
</protein>
<accession>A0A2S7K888</accession>
<keyword evidence="5" id="KW-1185">Reference proteome</keyword>
<dbReference type="InterPro" id="IPR025991">
    <property type="entry name" value="Chemoreceptor_zinc-bind_dom"/>
</dbReference>
<name>A0A2S7K888_9PROT</name>
<dbReference type="PANTHER" id="PTHR45138:SF9">
    <property type="entry name" value="DIGUANYLATE CYCLASE DGCM-RELATED"/>
    <property type="match status" value="1"/>
</dbReference>
<dbReference type="PROSITE" id="PS50887">
    <property type="entry name" value="GGDEF"/>
    <property type="match status" value="1"/>
</dbReference>
<evidence type="ECO:0000256" key="1">
    <source>
        <dbReference type="ARBA" id="ARBA00012528"/>
    </source>
</evidence>
<evidence type="ECO:0000313" key="5">
    <source>
        <dbReference type="Proteomes" id="UP000239504"/>
    </source>
</evidence>
<dbReference type="InterPro" id="IPR050469">
    <property type="entry name" value="Diguanylate_Cyclase"/>
</dbReference>
<dbReference type="SMART" id="SM00267">
    <property type="entry name" value="GGDEF"/>
    <property type="match status" value="1"/>
</dbReference>
<reference evidence="4 5" key="1">
    <citation type="submission" date="2017-12" db="EMBL/GenBank/DDBJ databases">
        <authorList>
            <person name="Hurst M.R.H."/>
        </authorList>
    </citation>
    <scope>NUCLEOTIDE SEQUENCE [LARGE SCALE GENOMIC DNA]</scope>
    <source>
        <strain evidence="4 5">SY-3-19</strain>
    </source>
</reference>
<dbReference type="NCBIfam" id="TIGR00254">
    <property type="entry name" value="GGDEF"/>
    <property type="match status" value="1"/>
</dbReference>
<dbReference type="EC" id="2.7.7.65" evidence="1"/>
<dbReference type="InterPro" id="IPR000160">
    <property type="entry name" value="GGDEF_dom"/>
</dbReference>
<dbReference type="Gene3D" id="1.20.120.30">
    <property type="entry name" value="Aspartate receptor, ligand-binding domain"/>
    <property type="match status" value="1"/>
</dbReference>
<dbReference type="EMBL" id="PJCH01000005">
    <property type="protein sequence ID" value="PQA88679.1"/>
    <property type="molecule type" value="Genomic_DNA"/>
</dbReference>